<feature type="domain" description="TRNA-binding" evidence="4">
    <location>
        <begin position="10"/>
        <end position="114"/>
    </location>
</feature>
<organism evidence="5 6">
    <name type="scientific">Flavobacterium supellecticarium</name>
    <dbReference type="NCBI Taxonomy" id="2565924"/>
    <lineage>
        <taxon>Bacteria</taxon>
        <taxon>Pseudomonadati</taxon>
        <taxon>Bacteroidota</taxon>
        <taxon>Flavobacteriia</taxon>
        <taxon>Flavobacteriales</taxon>
        <taxon>Flavobacteriaceae</taxon>
        <taxon>Flavobacterium</taxon>
    </lineage>
</organism>
<comment type="caution">
    <text evidence="5">The sequence shown here is derived from an EMBL/GenBank/DDBJ whole genome shotgun (WGS) entry which is preliminary data.</text>
</comment>
<dbReference type="NCBIfam" id="TIGR02222">
    <property type="entry name" value="chap_CsaA"/>
    <property type="match status" value="1"/>
</dbReference>
<dbReference type="FunFam" id="2.40.50.140:FF:000165">
    <property type="entry name" value="Chaperone CsaA"/>
    <property type="match status" value="1"/>
</dbReference>
<dbReference type="RefSeq" id="WP_136401177.1">
    <property type="nucleotide sequence ID" value="NZ_SSNZ01000001.1"/>
</dbReference>
<proteinExistence type="predicted"/>
<dbReference type="InterPro" id="IPR012340">
    <property type="entry name" value="NA-bd_OB-fold"/>
</dbReference>
<dbReference type="InterPro" id="IPR002547">
    <property type="entry name" value="tRNA-bd_dom"/>
</dbReference>
<dbReference type="Gene3D" id="2.40.50.140">
    <property type="entry name" value="Nucleic acid-binding proteins"/>
    <property type="match status" value="1"/>
</dbReference>
<name>A0A4S4A2M7_9FLAO</name>
<evidence type="ECO:0000256" key="2">
    <source>
        <dbReference type="ARBA" id="ARBA00022884"/>
    </source>
</evidence>
<dbReference type="Pfam" id="PF01588">
    <property type="entry name" value="tRNA_bind"/>
    <property type="match status" value="1"/>
</dbReference>
<dbReference type="CDD" id="cd02798">
    <property type="entry name" value="tRNA_bind_CsaA"/>
    <property type="match status" value="1"/>
</dbReference>
<keyword evidence="2 3" id="KW-0694">RNA-binding</keyword>
<dbReference type="NCBIfam" id="NF007494">
    <property type="entry name" value="PRK10089.1-3"/>
    <property type="match status" value="1"/>
</dbReference>
<dbReference type="AlphaFoldDB" id="A0A4S4A2M7"/>
<evidence type="ECO:0000256" key="1">
    <source>
        <dbReference type="ARBA" id="ARBA00022555"/>
    </source>
</evidence>
<reference evidence="5 6" key="1">
    <citation type="submission" date="2019-04" db="EMBL/GenBank/DDBJ databases">
        <title>Flavobacterium sp. nov. isolated from construction timber.</title>
        <authorList>
            <person name="Lin S.-Y."/>
            <person name="Chang C.-T."/>
            <person name="Young C.-C."/>
        </authorList>
    </citation>
    <scope>NUCLEOTIDE SEQUENCE [LARGE SCALE GENOMIC DNA]</scope>
    <source>
        <strain evidence="5 6">CC-CTC003</strain>
    </source>
</reference>
<evidence type="ECO:0000259" key="4">
    <source>
        <dbReference type="PROSITE" id="PS50886"/>
    </source>
</evidence>
<evidence type="ECO:0000313" key="5">
    <source>
        <dbReference type="EMBL" id="THF52652.1"/>
    </source>
</evidence>
<dbReference type="InterPro" id="IPR051270">
    <property type="entry name" value="Tyrosine-tRNA_ligase_regulator"/>
</dbReference>
<dbReference type="SUPFAM" id="SSF50249">
    <property type="entry name" value="Nucleic acid-binding proteins"/>
    <property type="match status" value="1"/>
</dbReference>
<protein>
    <submittedName>
        <fullName evidence="5">tRNA-binding protein</fullName>
    </submittedName>
</protein>
<accession>A0A4S4A2M7</accession>
<dbReference type="PROSITE" id="PS50886">
    <property type="entry name" value="TRBD"/>
    <property type="match status" value="1"/>
</dbReference>
<evidence type="ECO:0000313" key="6">
    <source>
        <dbReference type="Proteomes" id="UP000307507"/>
    </source>
</evidence>
<dbReference type="InterPro" id="IPR008231">
    <property type="entry name" value="CsaA"/>
</dbReference>
<sequence length="114" mass="12619">MNQETITWADFEKVEMRVGTILEVNDFPEARKPAFQLTIDFGAVIGIRKSSAQITKHYTKEALTGRQIIAVVNFPKKQIGKFMSECLVMGAVAGDGDVILLSTDFKVENGLRIA</sequence>
<dbReference type="EMBL" id="SSNZ01000001">
    <property type="protein sequence ID" value="THF52652.1"/>
    <property type="molecule type" value="Genomic_DNA"/>
</dbReference>
<keyword evidence="6" id="KW-1185">Reference proteome</keyword>
<keyword evidence="1 3" id="KW-0820">tRNA-binding</keyword>
<dbReference type="OrthoDB" id="9794564at2"/>
<evidence type="ECO:0000256" key="3">
    <source>
        <dbReference type="PROSITE-ProRule" id="PRU00209"/>
    </source>
</evidence>
<dbReference type="GO" id="GO:0000049">
    <property type="term" value="F:tRNA binding"/>
    <property type="evidence" value="ECO:0007669"/>
    <property type="project" value="UniProtKB-UniRule"/>
</dbReference>
<gene>
    <name evidence="5" type="ORF">E6C50_00105</name>
</gene>
<dbReference type="PANTHER" id="PTHR11586:SF37">
    <property type="entry name" value="TRNA-BINDING DOMAIN-CONTAINING PROTEIN"/>
    <property type="match status" value="1"/>
</dbReference>
<dbReference type="Proteomes" id="UP000307507">
    <property type="component" value="Unassembled WGS sequence"/>
</dbReference>
<dbReference type="NCBIfam" id="NF007495">
    <property type="entry name" value="PRK10089.1-4"/>
    <property type="match status" value="1"/>
</dbReference>
<dbReference type="PANTHER" id="PTHR11586">
    <property type="entry name" value="TRNA-AMINOACYLATION COFACTOR ARC1 FAMILY MEMBER"/>
    <property type="match status" value="1"/>
</dbReference>